<comment type="subcellular location">
    <subcellularLocation>
        <location evidence="1">Membrane</location>
    </subcellularLocation>
</comment>
<accession>A0ABW2TM33</accession>
<feature type="compositionally biased region" description="Low complexity" evidence="3">
    <location>
        <begin position="1"/>
        <end position="19"/>
    </location>
</feature>
<evidence type="ECO:0000313" key="6">
    <source>
        <dbReference type="Proteomes" id="UP001596512"/>
    </source>
</evidence>
<proteinExistence type="predicted"/>
<evidence type="ECO:0000313" key="5">
    <source>
        <dbReference type="EMBL" id="MFC7614724.1"/>
    </source>
</evidence>
<keyword evidence="2 4" id="KW-0472">Membrane</keyword>
<name>A0ABW2TM33_9PSEU</name>
<dbReference type="PANTHER" id="PTHR37042">
    <property type="entry name" value="OUTER MEMBRANE PROTEIN RV1973"/>
    <property type="match status" value="1"/>
</dbReference>
<gene>
    <name evidence="5" type="ORF">ACFQV2_15520</name>
</gene>
<evidence type="ECO:0000256" key="4">
    <source>
        <dbReference type="SAM" id="Phobius"/>
    </source>
</evidence>
<sequence>MRATRTPVAVPRTRRPAVAGIRRPRKVSEVDTVAPEEVVEEPVEDLADAETEAEPEPEVEEPDDERPRSGLVLPIVLLVATAVLVAVGSWSLLRADDLTANANVALVDTGGTAEATRQVREGLEKVFSYRHDDTAATEEAARAVLTGAARDQYDRLFRQVREQAPSQRLTLTTRVVSSGLVSLRGDTAVLLVFLDQSAVRGDNGEVTTAGAQLSVTAVLVDGKWRISDLVPR</sequence>
<keyword evidence="6" id="KW-1185">Reference proteome</keyword>
<dbReference type="EMBL" id="JBHTEY010000004">
    <property type="protein sequence ID" value="MFC7614724.1"/>
    <property type="molecule type" value="Genomic_DNA"/>
</dbReference>
<protein>
    <recommendedName>
        <fullName evidence="7">Mce-associated membrane protein</fullName>
    </recommendedName>
</protein>
<dbReference type="InterPro" id="IPR032710">
    <property type="entry name" value="NTF2-like_dom_sf"/>
</dbReference>
<evidence type="ECO:0000256" key="1">
    <source>
        <dbReference type="ARBA" id="ARBA00004370"/>
    </source>
</evidence>
<dbReference type="Proteomes" id="UP001596512">
    <property type="component" value="Unassembled WGS sequence"/>
</dbReference>
<comment type="caution">
    <text evidence="5">The sequence shown here is derived from an EMBL/GenBank/DDBJ whole genome shotgun (WGS) entry which is preliminary data.</text>
</comment>
<evidence type="ECO:0000256" key="2">
    <source>
        <dbReference type="ARBA" id="ARBA00023136"/>
    </source>
</evidence>
<keyword evidence="4" id="KW-0812">Transmembrane</keyword>
<evidence type="ECO:0008006" key="7">
    <source>
        <dbReference type="Google" id="ProtNLM"/>
    </source>
</evidence>
<dbReference type="Gene3D" id="3.10.450.50">
    <property type="match status" value="1"/>
</dbReference>
<dbReference type="PANTHER" id="PTHR37042:SF4">
    <property type="entry name" value="OUTER MEMBRANE PROTEIN RV1973"/>
    <property type="match status" value="1"/>
</dbReference>
<feature type="compositionally biased region" description="Acidic residues" evidence="3">
    <location>
        <begin position="37"/>
        <end position="64"/>
    </location>
</feature>
<organism evidence="5 6">
    <name type="scientific">Actinokineospora soli</name>
    <dbReference type="NCBI Taxonomy" id="1048753"/>
    <lineage>
        <taxon>Bacteria</taxon>
        <taxon>Bacillati</taxon>
        <taxon>Actinomycetota</taxon>
        <taxon>Actinomycetes</taxon>
        <taxon>Pseudonocardiales</taxon>
        <taxon>Pseudonocardiaceae</taxon>
        <taxon>Actinokineospora</taxon>
    </lineage>
</organism>
<feature type="region of interest" description="Disordered" evidence="3">
    <location>
        <begin position="1"/>
        <end position="67"/>
    </location>
</feature>
<reference evidence="6" key="1">
    <citation type="journal article" date="2019" name="Int. J. Syst. Evol. Microbiol.">
        <title>The Global Catalogue of Microorganisms (GCM) 10K type strain sequencing project: providing services to taxonomists for standard genome sequencing and annotation.</title>
        <authorList>
            <consortium name="The Broad Institute Genomics Platform"/>
            <consortium name="The Broad Institute Genome Sequencing Center for Infectious Disease"/>
            <person name="Wu L."/>
            <person name="Ma J."/>
        </authorList>
    </citation>
    <scope>NUCLEOTIDE SEQUENCE [LARGE SCALE GENOMIC DNA]</scope>
    <source>
        <strain evidence="6">JCM 17695</strain>
    </source>
</reference>
<evidence type="ECO:0000256" key="3">
    <source>
        <dbReference type="SAM" id="MobiDB-lite"/>
    </source>
</evidence>
<keyword evidence="4" id="KW-1133">Transmembrane helix</keyword>
<dbReference type="SUPFAM" id="SSF54427">
    <property type="entry name" value="NTF2-like"/>
    <property type="match status" value="1"/>
</dbReference>
<feature type="transmembrane region" description="Helical" evidence="4">
    <location>
        <begin position="71"/>
        <end position="93"/>
    </location>
</feature>